<dbReference type="Pfam" id="PF12838">
    <property type="entry name" value="Fer4_7"/>
    <property type="match status" value="1"/>
</dbReference>
<dbReference type="NCBIfam" id="NF004538">
    <property type="entry name" value="PRK05888.1-4"/>
    <property type="match status" value="1"/>
</dbReference>
<keyword evidence="12" id="KW-1185">Reference proteome</keyword>
<keyword evidence="5" id="KW-1278">Translocase</keyword>
<gene>
    <name evidence="11" type="ORF">ISN44_As01g068770</name>
</gene>
<comment type="similarity">
    <text evidence="2">Belongs to the complex I 23 kDa subunit family.</text>
</comment>
<sequence length="692" mass="79695">MSRLSFRPRPLDIHKKLPILKSFKDFEDDETPTSTTRNSQLLRIASVEVDNEVAPVPSKKPASEIPTPQFVIVDTYERDYSPTFGQPASYLRARGARSELGEFVEYDLDNEDEDWLYEFDKDKKELPPEKLEIIIFKLEVLDHKTRERAGVITPTLGSPVPVLLQFDAASDVLQVLSINYGTFQAIFNYWKEKRKRWQKPILRRLQPPPPVNDTNPYNVFRPREKVHRLHTRRMQRRENNVQSFEKLRQVRRNLGQAQSILEALIKREEKKRDVMDSEVSLQRIQLQYRHETELLEDSLAMPGFQPTTTSYKFGSSDDELMDSDDHTSTRVRTRPAVIPNSRFTNLNLNASHPGGIKQEVRRRQSQHGWLHRLDPNEPVMLFTKPLVPDKLAAAGIVPPTPDSSPGQPPSRFQGRIGRGGRIIFDRWNPLMQSHINCGNSYYIAPNHRSGLLINRSEEGRNLNRNLGAPSMASILARRSLNTLRARHLVLSGQALQGSHLSRLQSRGISYGSNKDDEEAEQLSKEISKDWNTVFERSINTLFLTEMVRGLSLTLKYFFDPKVTINYPFEKGPLSPRFRGEHALRRYPTGEERCIACKLCEAVCPAQAITIEAEEREDGSRRTTRYDIDMTKCIYCGFCQEACPVDAIVEGPNFEFATETHEELLYDKEKLLENGDRWETEIAENLRSESLYR</sequence>
<dbReference type="NCBIfam" id="NF004539">
    <property type="entry name" value="PRK05888.1-5"/>
    <property type="match status" value="1"/>
</dbReference>
<evidence type="ECO:0000256" key="5">
    <source>
        <dbReference type="ARBA" id="ARBA00022967"/>
    </source>
</evidence>
<dbReference type="GO" id="GO:0046872">
    <property type="term" value="F:metal ion binding"/>
    <property type="evidence" value="ECO:0007669"/>
    <property type="project" value="UniProtKB-KW"/>
</dbReference>
<dbReference type="PANTHER" id="PTHR10849:SF20">
    <property type="entry name" value="NADH DEHYDROGENASE [UBIQUINONE] IRON-SULFUR PROTEIN 8, MITOCHONDRIAL"/>
    <property type="match status" value="1"/>
</dbReference>
<dbReference type="InterPro" id="IPR017900">
    <property type="entry name" value="4Fe4S_Fe_S_CS"/>
</dbReference>
<keyword evidence="3" id="KW-0004">4Fe-4S</keyword>
<dbReference type="GO" id="GO:0051539">
    <property type="term" value="F:4 iron, 4 sulfur cluster binding"/>
    <property type="evidence" value="ECO:0007669"/>
    <property type="project" value="UniProtKB-KW"/>
</dbReference>
<keyword evidence="6" id="KW-0408">Iron</keyword>
<evidence type="ECO:0000256" key="3">
    <source>
        <dbReference type="ARBA" id="ARBA00022485"/>
    </source>
</evidence>
<dbReference type="EMBL" id="JAEFBJ010000001">
    <property type="protein sequence ID" value="KAG7660086.1"/>
    <property type="molecule type" value="Genomic_DNA"/>
</dbReference>
<proteinExistence type="inferred from homology"/>
<evidence type="ECO:0000256" key="6">
    <source>
        <dbReference type="ARBA" id="ARBA00023004"/>
    </source>
</evidence>
<dbReference type="FunFam" id="3.30.70.3270:FF:000001">
    <property type="entry name" value="NADH-quinone oxidoreductase subunit I 1"/>
    <property type="match status" value="1"/>
</dbReference>
<evidence type="ECO:0000256" key="7">
    <source>
        <dbReference type="ARBA" id="ARBA00023014"/>
    </source>
</evidence>
<accession>A0A8T2HLB2</accession>
<dbReference type="GO" id="GO:0016020">
    <property type="term" value="C:membrane"/>
    <property type="evidence" value="ECO:0007669"/>
    <property type="project" value="InterPro"/>
</dbReference>
<evidence type="ECO:0000259" key="10">
    <source>
        <dbReference type="PROSITE" id="PS51379"/>
    </source>
</evidence>
<evidence type="ECO:0000256" key="9">
    <source>
        <dbReference type="ARBA" id="ARBA00063382"/>
    </source>
</evidence>
<dbReference type="InterPro" id="IPR010226">
    <property type="entry name" value="NADH_quinone_OxRdtase_chainI"/>
</dbReference>
<dbReference type="PROSITE" id="PS00198">
    <property type="entry name" value="4FE4S_FER_1"/>
    <property type="match status" value="2"/>
</dbReference>
<comment type="cofactor">
    <cofactor evidence="1">
        <name>[4Fe-4S] cluster</name>
        <dbReference type="ChEBI" id="CHEBI:49883"/>
    </cofactor>
</comment>
<comment type="function">
    <text evidence="8">Core subunit of the mitochondrial membrane respiratory chain NADH dehydrogenase (Complex I) that is believed to belong to the minimal assembly required for catalysis. Complex I functions in the transfer of electrons from NADH to the respiratory chain. The immediate electron acceptor for the enzyme is believed to be ubiquinone. May donate electrons to ubiquinone.</text>
</comment>
<keyword evidence="7" id="KW-0411">Iron-sulfur</keyword>
<comment type="caution">
    <text evidence="11">The sequence shown here is derived from an EMBL/GenBank/DDBJ whole genome shotgun (WGS) entry which is preliminary data.</text>
</comment>
<dbReference type="InterPro" id="IPR019542">
    <property type="entry name" value="Enhancer_polycomb-like_N"/>
</dbReference>
<dbReference type="OrthoDB" id="435275at2759"/>
<name>A0A8T2HLB2_ARASU</name>
<dbReference type="NCBIfam" id="TIGR01971">
    <property type="entry name" value="NuoI"/>
    <property type="match status" value="1"/>
</dbReference>
<feature type="domain" description="4Fe-4S ferredoxin-type" evidence="10">
    <location>
        <begin position="584"/>
        <end position="613"/>
    </location>
</feature>
<evidence type="ECO:0000256" key="1">
    <source>
        <dbReference type="ARBA" id="ARBA00001966"/>
    </source>
</evidence>
<dbReference type="GO" id="GO:0006120">
    <property type="term" value="P:mitochondrial electron transport, NADH to ubiquinone"/>
    <property type="evidence" value="ECO:0007669"/>
    <property type="project" value="TreeGrafter"/>
</dbReference>
<evidence type="ECO:0000256" key="8">
    <source>
        <dbReference type="ARBA" id="ARBA00057475"/>
    </source>
</evidence>
<dbReference type="HAMAP" id="MF_01351">
    <property type="entry name" value="NDH1_NuoI"/>
    <property type="match status" value="1"/>
</dbReference>
<dbReference type="PANTHER" id="PTHR10849">
    <property type="entry name" value="NADH DEHYDROGENASE UBIQUINONE IRON-SULFUR PROTEIN 8, MITOCHONDRIAL"/>
    <property type="match status" value="1"/>
</dbReference>
<dbReference type="GO" id="GO:0003954">
    <property type="term" value="F:NADH dehydrogenase activity"/>
    <property type="evidence" value="ECO:0007669"/>
    <property type="project" value="TreeGrafter"/>
</dbReference>
<dbReference type="GO" id="GO:0005739">
    <property type="term" value="C:mitochondrion"/>
    <property type="evidence" value="ECO:0007669"/>
    <property type="project" value="UniProtKB-ARBA"/>
</dbReference>
<evidence type="ECO:0000313" key="12">
    <source>
        <dbReference type="Proteomes" id="UP000694251"/>
    </source>
</evidence>
<evidence type="ECO:0000256" key="2">
    <source>
        <dbReference type="ARBA" id="ARBA00010277"/>
    </source>
</evidence>
<dbReference type="AlphaFoldDB" id="A0A8T2HLB2"/>
<dbReference type="GO" id="GO:0032981">
    <property type="term" value="P:mitochondrial respiratory chain complex I assembly"/>
    <property type="evidence" value="ECO:0007669"/>
    <property type="project" value="TreeGrafter"/>
</dbReference>
<organism evidence="11 12">
    <name type="scientific">Arabidopsis suecica</name>
    <name type="common">Swedish thale-cress</name>
    <name type="synonym">Cardaminopsis suecica</name>
    <dbReference type="NCBI Taxonomy" id="45249"/>
    <lineage>
        <taxon>Eukaryota</taxon>
        <taxon>Viridiplantae</taxon>
        <taxon>Streptophyta</taxon>
        <taxon>Embryophyta</taxon>
        <taxon>Tracheophyta</taxon>
        <taxon>Spermatophyta</taxon>
        <taxon>Magnoliopsida</taxon>
        <taxon>eudicotyledons</taxon>
        <taxon>Gunneridae</taxon>
        <taxon>Pentapetalae</taxon>
        <taxon>rosids</taxon>
        <taxon>malvids</taxon>
        <taxon>Brassicales</taxon>
        <taxon>Brassicaceae</taxon>
        <taxon>Camelineae</taxon>
        <taxon>Arabidopsis</taxon>
    </lineage>
</organism>
<dbReference type="PROSITE" id="PS51379">
    <property type="entry name" value="4FE4S_FER_2"/>
    <property type="match status" value="2"/>
</dbReference>
<dbReference type="Pfam" id="PF10513">
    <property type="entry name" value="EPL1"/>
    <property type="match status" value="1"/>
</dbReference>
<dbReference type="Proteomes" id="UP000694251">
    <property type="component" value="Chromosome 1"/>
</dbReference>
<evidence type="ECO:0000256" key="4">
    <source>
        <dbReference type="ARBA" id="ARBA00022723"/>
    </source>
</evidence>
<feature type="domain" description="4Fe-4S ferredoxin-type" evidence="10">
    <location>
        <begin position="623"/>
        <end position="652"/>
    </location>
</feature>
<keyword evidence="4" id="KW-0479">Metal-binding</keyword>
<protein>
    <submittedName>
        <fullName evidence="11">4Fe-4S ferredoxin-type iron-sulfur binding domain</fullName>
    </submittedName>
</protein>
<comment type="subunit">
    <text evidence="9">Complex I is composed of at least 49 different subunits. This is a component of the iron-sulfur (IP) fragment of the enzyme.</text>
</comment>
<dbReference type="InterPro" id="IPR017896">
    <property type="entry name" value="4Fe4S_Fe-S-bd"/>
</dbReference>
<evidence type="ECO:0000313" key="11">
    <source>
        <dbReference type="EMBL" id="KAG7660086.1"/>
    </source>
</evidence>
<reference evidence="11 12" key="1">
    <citation type="submission" date="2020-12" db="EMBL/GenBank/DDBJ databases">
        <title>Concerted genomic and epigenomic changes stabilize Arabidopsis allopolyploids.</title>
        <authorList>
            <person name="Chen Z."/>
        </authorList>
    </citation>
    <scope>NUCLEOTIDE SEQUENCE [LARGE SCALE GENOMIC DNA]</scope>
    <source>
        <strain evidence="11">As9502</strain>
        <tissue evidence="11">Leaf</tissue>
    </source>
</reference>